<reference evidence="2" key="2">
    <citation type="journal article" date="2020" name="Nat. Commun.">
        <title>Large-scale genome sequencing of mycorrhizal fungi provides insights into the early evolution of symbiotic traits.</title>
        <authorList>
            <person name="Miyauchi S."/>
            <person name="Kiss E."/>
            <person name="Kuo A."/>
            <person name="Drula E."/>
            <person name="Kohler A."/>
            <person name="Sanchez-Garcia M."/>
            <person name="Morin E."/>
            <person name="Andreopoulos B."/>
            <person name="Barry K.W."/>
            <person name="Bonito G."/>
            <person name="Buee M."/>
            <person name="Carver A."/>
            <person name="Chen C."/>
            <person name="Cichocki N."/>
            <person name="Clum A."/>
            <person name="Culley D."/>
            <person name="Crous P.W."/>
            <person name="Fauchery L."/>
            <person name="Girlanda M."/>
            <person name="Hayes R.D."/>
            <person name="Keri Z."/>
            <person name="LaButti K."/>
            <person name="Lipzen A."/>
            <person name="Lombard V."/>
            <person name="Magnuson J."/>
            <person name="Maillard F."/>
            <person name="Murat C."/>
            <person name="Nolan M."/>
            <person name="Ohm R.A."/>
            <person name="Pangilinan J."/>
            <person name="Pereira M.F."/>
            <person name="Perotto S."/>
            <person name="Peter M."/>
            <person name="Pfister S."/>
            <person name="Riley R."/>
            <person name="Sitrit Y."/>
            <person name="Stielow J.B."/>
            <person name="Szollosi G."/>
            <person name="Zifcakova L."/>
            <person name="Stursova M."/>
            <person name="Spatafora J.W."/>
            <person name="Tedersoo L."/>
            <person name="Vaario L.M."/>
            <person name="Yamada A."/>
            <person name="Yan M."/>
            <person name="Wang P."/>
            <person name="Xu J."/>
            <person name="Bruns T."/>
            <person name="Baldrian P."/>
            <person name="Vilgalys R."/>
            <person name="Dunand C."/>
            <person name="Henrissat B."/>
            <person name="Grigoriev I.V."/>
            <person name="Hibbett D."/>
            <person name="Nagy L.G."/>
            <person name="Martin F.M."/>
        </authorList>
    </citation>
    <scope>NUCLEOTIDE SEQUENCE</scope>
    <source>
        <strain evidence="2">BED1</strain>
    </source>
</reference>
<comment type="caution">
    <text evidence="2">The sequence shown here is derived from an EMBL/GenBank/DDBJ whole genome shotgun (WGS) entry which is preliminary data.</text>
</comment>
<dbReference type="EMBL" id="WHUW01000043">
    <property type="protein sequence ID" value="KAF8432120.1"/>
    <property type="molecule type" value="Genomic_DNA"/>
</dbReference>
<dbReference type="Gene3D" id="2.60.120.650">
    <property type="entry name" value="Cupin"/>
    <property type="match status" value="1"/>
</dbReference>
<feature type="compositionally biased region" description="Basic and acidic residues" evidence="1">
    <location>
        <begin position="128"/>
        <end position="138"/>
    </location>
</feature>
<evidence type="ECO:0000256" key="1">
    <source>
        <dbReference type="SAM" id="MobiDB-lite"/>
    </source>
</evidence>
<reference evidence="2" key="1">
    <citation type="submission" date="2019-10" db="EMBL/GenBank/DDBJ databases">
        <authorList>
            <consortium name="DOE Joint Genome Institute"/>
            <person name="Kuo A."/>
            <person name="Miyauchi S."/>
            <person name="Kiss E."/>
            <person name="Drula E."/>
            <person name="Kohler A."/>
            <person name="Sanchez-Garcia M."/>
            <person name="Andreopoulos B."/>
            <person name="Barry K.W."/>
            <person name="Bonito G."/>
            <person name="Buee M."/>
            <person name="Carver A."/>
            <person name="Chen C."/>
            <person name="Cichocki N."/>
            <person name="Clum A."/>
            <person name="Culley D."/>
            <person name="Crous P.W."/>
            <person name="Fauchery L."/>
            <person name="Girlanda M."/>
            <person name="Hayes R."/>
            <person name="Keri Z."/>
            <person name="LaButti K."/>
            <person name="Lipzen A."/>
            <person name="Lombard V."/>
            <person name="Magnuson J."/>
            <person name="Maillard F."/>
            <person name="Morin E."/>
            <person name="Murat C."/>
            <person name="Nolan M."/>
            <person name="Ohm R."/>
            <person name="Pangilinan J."/>
            <person name="Pereira M."/>
            <person name="Perotto S."/>
            <person name="Peter M."/>
            <person name="Riley R."/>
            <person name="Sitrit Y."/>
            <person name="Stielow B."/>
            <person name="Szollosi G."/>
            <person name="Zifcakova L."/>
            <person name="Stursova M."/>
            <person name="Spatafora J.W."/>
            <person name="Tedersoo L."/>
            <person name="Vaario L.-M."/>
            <person name="Yamada A."/>
            <person name="Yan M."/>
            <person name="Wang P."/>
            <person name="Xu J."/>
            <person name="Bruns T."/>
            <person name="Baldrian P."/>
            <person name="Vilgalys R."/>
            <person name="Henrissat B."/>
            <person name="Grigoriev I.V."/>
            <person name="Hibbett D."/>
            <person name="Nagy L.G."/>
            <person name="Martin F.M."/>
        </authorList>
    </citation>
    <scope>NUCLEOTIDE SEQUENCE</scope>
    <source>
        <strain evidence="2">BED1</strain>
    </source>
</reference>
<sequence>MSAWIAIPDVSAGVAKLHLLNSDTWPPTPVIGDFVYNLKNSTMHLFKKDGNGSIMGFTHWGLLFWTCPNHNKDDEPCKFSSVERLVQEFIQHVDPAKTRISVNERLKRRREKAEADTQEDDDMPVQLERNDGPRENSKDPVAGWFRDIHAIRWHDPEMIHVEELMSHQSLKASESRMESCSSGSDPFRVNKLIMEIELDQILRPPDGEDNKALESAWESLIHRIQTYVSKFMSIVIQGRTPQLRLQFSKASMLLQFGDLGMRCQWGSMDVLLPPTETSSQEKKLCTTQASTRNKDLEVEIVEAAPKVIRSRTWSSQGWRLVTHPGYLMLPHHDCCGMGTYVIGNSGTKLWPVMCPKWDVCPSSFKGLLRSLTIASELSLEGKFSDADVTTICLEEGDIIFQPPGVLHSVYTPVPSIFSGGYFYSYNTMHLTQGYLRTLCYMVIGLQYQSEPCEIGKQSLISLLLIIIQCKNPEKTTSKLKNTLADEEQGEVAFAAKITQSILQWMDLTQEMAIKFVGSQEAYYLPGDEIVPYTIFHHVQHFPKVRKAKVELIQKTTLFEQLI</sequence>
<dbReference type="AlphaFoldDB" id="A0AAD4BJV2"/>
<keyword evidence="3" id="KW-1185">Reference proteome</keyword>
<evidence type="ECO:0008006" key="4">
    <source>
        <dbReference type="Google" id="ProtNLM"/>
    </source>
</evidence>
<accession>A0AAD4BJV2</accession>
<organism evidence="2 3">
    <name type="scientific">Boletus edulis BED1</name>
    <dbReference type="NCBI Taxonomy" id="1328754"/>
    <lineage>
        <taxon>Eukaryota</taxon>
        <taxon>Fungi</taxon>
        <taxon>Dikarya</taxon>
        <taxon>Basidiomycota</taxon>
        <taxon>Agaricomycotina</taxon>
        <taxon>Agaricomycetes</taxon>
        <taxon>Agaricomycetidae</taxon>
        <taxon>Boletales</taxon>
        <taxon>Boletineae</taxon>
        <taxon>Boletaceae</taxon>
        <taxon>Boletoideae</taxon>
        <taxon>Boletus</taxon>
    </lineage>
</organism>
<feature type="region of interest" description="Disordered" evidence="1">
    <location>
        <begin position="106"/>
        <end position="139"/>
    </location>
</feature>
<proteinExistence type="predicted"/>
<dbReference type="Proteomes" id="UP001194468">
    <property type="component" value="Unassembled WGS sequence"/>
</dbReference>
<dbReference type="CDD" id="cd02208">
    <property type="entry name" value="cupin_RmlC-like"/>
    <property type="match status" value="1"/>
</dbReference>
<name>A0AAD4BJV2_BOLED</name>
<gene>
    <name evidence="2" type="ORF">L210DRAFT_3507605</name>
</gene>
<evidence type="ECO:0000313" key="3">
    <source>
        <dbReference type="Proteomes" id="UP001194468"/>
    </source>
</evidence>
<feature type="compositionally biased region" description="Basic and acidic residues" evidence="1">
    <location>
        <begin position="106"/>
        <end position="115"/>
    </location>
</feature>
<evidence type="ECO:0000313" key="2">
    <source>
        <dbReference type="EMBL" id="KAF8432120.1"/>
    </source>
</evidence>
<protein>
    <recommendedName>
        <fullName evidence="4">JmjC domain-containing protein</fullName>
    </recommendedName>
</protein>
<dbReference type="SUPFAM" id="SSF51197">
    <property type="entry name" value="Clavaminate synthase-like"/>
    <property type="match status" value="1"/>
</dbReference>